<dbReference type="InterPro" id="IPR022488">
    <property type="entry name" value="PPK2-related"/>
</dbReference>
<dbReference type="Gene3D" id="3.40.50.300">
    <property type="entry name" value="P-loop containing nucleotide triphosphate hydrolases"/>
    <property type="match status" value="1"/>
</dbReference>
<dbReference type="SUPFAM" id="SSF52540">
    <property type="entry name" value="P-loop containing nucleoside triphosphate hydrolases"/>
    <property type="match status" value="1"/>
</dbReference>
<dbReference type="EMBL" id="OB743665">
    <property type="protein sequence ID" value="CAD7239837.1"/>
    <property type="molecule type" value="Genomic_DNA"/>
</dbReference>
<dbReference type="OrthoDB" id="10064172at2759"/>
<sequence>MLTRSGIILSKYWFSVTKEEQRRRFDSRELEPLKRWKLSPIDRLSMDKWDDYTEAKEAMFFYTDTADAPWTIIKSNDKKRARIEGMRHFLNSLPYPDKDEAIVGTPDPLIVGSSDDVIGRSDHILG</sequence>
<dbReference type="PANTHER" id="PTHR34383">
    <property type="entry name" value="POLYPHOSPHATE:AMP PHOSPHOTRANSFERASE-RELATED"/>
    <property type="match status" value="1"/>
</dbReference>
<organism evidence="1">
    <name type="scientific">Cyprideis torosa</name>
    <dbReference type="NCBI Taxonomy" id="163714"/>
    <lineage>
        <taxon>Eukaryota</taxon>
        <taxon>Metazoa</taxon>
        <taxon>Ecdysozoa</taxon>
        <taxon>Arthropoda</taxon>
        <taxon>Crustacea</taxon>
        <taxon>Oligostraca</taxon>
        <taxon>Ostracoda</taxon>
        <taxon>Podocopa</taxon>
        <taxon>Podocopida</taxon>
        <taxon>Cytherocopina</taxon>
        <taxon>Cytheroidea</taxon>
        <taxon>Cytherideidae</taxon>
        <taxon>Cyprideis</taxon>
    </lineage>
</organism>
<dbReference type="InterPro" id="IPR027417">
    <property type="entry name" value="P-loop_NTPase"/>
</dbReference>
<accession>A0A7R8ZZ43</accession>
<dbReference type="AlphaFoldDB" id="A0A7R8ZZ43"/>
<dbReference type="Pfam" id="PF03976">
    <property type="entry name" value="PPK2"/>
    <property type="match status" value="1"/>
</dbReference>
<evidence type="ECO:0000313" key="1">
    <source>
        <dbReference type="EMBL" id="CAD7239837.1"/>
    </source>
</evidence>
<proteinExistence type="predicted"/>
<name>A0A7R8ZZ43_9CRUS</name>
<feature type="non-terminal residue" evidence="1">
    <location>
        <position position="126"/>
    </location>
</feature>
<dbReference type="PANTHER" id="PTHR34383:SF1">
    <property type="entry name" value="ADP-POLYPHOSPHATE PHOSPHOTRANSFERASE"/>
    <property type="match status" value="1"/>
</dbReference>
<reference evidence="1" key="1">
    <citation type="submission" date="2020-11" db="EMBL/GenBank/DDBJ databases">
        <authorList>
            <person name="Tran Van P."/>
        </authorList>
    </citation>
    <scope>NUCLEOTIDE SEQUENCE</scope>
</reference>
<gene>
    <name evidence="1" type="ORF">CTOB1V02_LOCUS17652</name>
</gene>
<protein>
    <submittedName>
        <fullName evidence="1">Uncharacterized protein</fullName>
    </submittedName>
</protein>